<evidence type="ECO:0000313" key="4">
    <source>
        <dbReference type="Proteomes" id="UP000660554"/>
    </source>
</evidence>
<evidence type="ECO:0008006" key="5">
    <source>
        <dbReference type="Google" id="ProtNLM"/>
    </source>
</evidence>
<feature type="region of interest" description="Disordered" evidence="1">
    <location>
        <begin position="1"/>
        <end position="23"/>
    </location>
</feature>
<dbReference type="Proteomes" id="UP000660554">
    <property type="component" value="Unassembled WGS sequence"/>
</dbReference>
<reference evidence="4" key="1">
    <citation type="submission" date="2020-09" db="EMBL/GenBank/DDBJ databases">
        <title>Whole genome shotgun sequence of Streptomyces cinnamonensis NBRC 15873.</title>
        <authorList>
            <person name="Komaki H."/>
            <person name="Tamura T."/>
        </authorList>
    </citation>
    <scope>NUCLEOTIDE SEQUENCE [LARGE SCALE GENOMIC DNA]</scope>
    <source>
        <strain evidence="4">NBRC 15873</strain>
    </source>
</reference>
<keyword evidence="2" id="KW-0472">Membrane</keyword>
<protein>
    <recommendedName>
        <fullName evidence="5">DUF3592 domain-containing protein</fullName>
    </recommendedName>
</protein>
<feature type="transmembrane region" description="Helical" evidence="2">
    <location>
        <begin position="31"/>
        <end position="48"/>
    </location>
</feature>
<organism evidence="3 4">
    <name type="scientific">Streptomyces virginiae</name>
    <name type="common">Streptomyces cinnamonensis</name>
    <dbReference type="NCBI Taxonomy" id="1961"/>
    <lineage>
        <taxon>Bacteria</taxon>
        <taxon>Bacillati</taxon>
        <taxon>Actinomycetota</taxon>
        <taxon>Actinomycetes</taxon>
        <taxon>Kitasatosporales</taxon>
        <taxon>Streptomycetaceae</taxon>
        <taxon>Streptomyces</taxon>
    </lineage>
</organism>
<accession>A0ABQ3P0R5</accession>
<keyword evidence="2" id="KW-0812">Transmembrane</keyword>
<evidence type="ECO:0000256" key="1">
    <source>
        <dbReference type="SAM" id="MobiDB-lite"/>
    </source>
</evidence>
<feature type="transmembrane region" description="Helical" evidence="2">
    <location>
        <begin position="151"/>
        <end position="174"/>
    </location>
</feature>
<dbReference type="RefSeq" id="WP_053613643.1">
    <property type="nucleotide sequence ID" value="NZ_BMRU01000007.1"/>
</dbReference>
<name>A0ABQ3P0R5_STRVG</name>
<sequence>MPEPHDQPPPGPRAADPAAPPSPSRAFLEKVAYIAAPGTVVLGLLYYFGTTYTQAYYATFGVPTADLQLSVEAYLVRSPSAIFFPLWLLLFCGLAVLLVLGCAGRLVGRPEQRARREAVTGWLLATGLLLVLAGFPVFFWEDRLPRLPEGWLRQFVPCLTVALGATLAFAAVQLRLSSPDGRDRADPGDRTADRLWLAAGALLLGVLTMSLFFGMARYVAAAGRVEAMQDAAGGYVSSPRAVVYSRVPVTHHAPGILFDDLGSAKGPYRYQYRGFRVLAKTPARLYLVSHVPGQKSRTLVVLPDDNTVRIEISP</sequence>
<gene>
    <name evidence="3" type="ORF">Scinn_80850</name>
</gene>
<proteinExistence type="predicted"/>
<dbReference type="GeneID" id="86954637"/>
<feature type="transmembrane region" description="Helical" evidence="2">
    <location>
        <begin position="119"/>
        <end position="139"/>
    </location>
</feature>
<evidence type="ECO:0000313" key="3">
    <source>
        <dbReference type="EMBL" id="GHI18622.1"/>
    </source>
</evidence>
<feature type="compositionally biased region" description="Pro residues" evidence="1">
    <location>
        <begin position="7"/>
        <end position="23"/>
    </location>
</feature>
<comment type="caution">
    <text evidence="3">The sequence shown here is derived from an EMBL/GenBank/DDBJ whole genome shotgun (WGS) entry which is preliminary data.</text>
</comment>
<keyword evidence="2" id="KW-1133">Transmembrane helix</keyword>
<feature type="transmembrane region" description="Helical" evidence="2">
    <location>
        <begin position="82"/>
        <end position="107"/>
    </location>
</feature>
<evidence type="ECO:0000256" key="2">
    <source>
        <dbReference type="SAM" id="Phobius"/>
    </source>
</evidence>
<keyword evidence="4" id="KW-1185">Reference proteome</keyword>
<feature type="transmembrane region" description="Helical" evidence="2">
    <location>
        <begin position="195"/>
        <end position="220"/>
    </location>
</feature>
<dbReference type="EMBL" id="BNDV01000018">
    <property type="protein sequence ID" value="GHI18622.1"/>
    <property type="molecule type" value="Genomic_DNA"/>
</dbReference>